<dbReference type="EMBL" id="LFBV01000002">
    <property type="protein sequence ID" value="OKH95262.1"/>
    <property type="molecule type" value="Genomic_DNA"/>
</dbReference>
<dbReference type="Proteomes" id="UP000186455">
    <property type="component" value="Unassembled WGS sequence"/>
</dbReference>
<evidence type="ECO:0000256" key="1">
    <source>
        <dbReference type="SAM" id="MobiDB-lite"/>
    </source>
</evidence>
<sequence length="66" mass="7095">MPLPRDPEDQQADGDHDDDPLAIIAPDGPEQDEEPPGTDATGPEPEDDPRDGRVHPEHPVPDEPTG</sequence>
<name>A0A1Q4VBL9_9ACTN</name>
<organism evidence="2 3">
    <name type="scientific">Streptomyces uncialis</name>
    <dbReference type="NCBI Taxonomy" id="1048205"/>
    <lineage>
        <taxon>Bacteria</taxon>
        <taxon>Bacillati</taxon>
        <taxon>Actinomycetota</taxon>
        <taxon>Actinomycetes</taxon>
        <taxon>Kitasatosporales</taxon>
        <taxon>Streptomycetaceae</taxon>
        <taxon>Streptomyces</taxon>
    </lineage>
</organism>
<comment type="caution">
    <text evidence="2">The sequence shown here is derived from an EMBL/GenBank/DDBJ whole genome shotgun (WGS) entry which is preliminary data.</text>
</comment>
<evidence type="ECO:0000313" key="3">
    <source>
        <dbReference type="Proteomes" id="UP000186455"/>
    </source>
</evidence>
<reference evidence="2 3" key="1">
    <citation type="submission" date="2015-06" db="EMBL/GenBank/DDBJ databases">
        <title>Cloning and characterization of the uncialamcin biosynthetic gene cluster.</title>
        <authorList>
            <person name="Yan X."/>
            <person name="Huang T."/>
            <person name="Ge H."/>
            <person name="Shen B."/>
        </authorList>
    </citation>
    <scope>NUCLEOTIDE SEQUENCE [LARGE SCALE GENOMIC DNA]</scope>
    <source>
        <strain evidence="2 3">DCA2648</strain>
    </source>
</reference>
<protein>
    <submittedName>
        <fullName evidence="2">Uncharacterized protein</fullName>
    </submittedName>
</protein>
<proteinExistence type="predicted"/>
<feature type="compositionally biased region" description="Basic and acidic residues" evidence="1">
    <location>
        <begin position="50"/>
        <end position="66"/>
    </location>
</feature>
<feature type="region of interest" description="Disordered" evidence="1">
    <location>
        <begin position="1"/>
        <end position="66"/>
    </location>
</feature>
<keyword evidence="3" id="KW-1185">Reference proteome</keyword>
<feature type="compositionally biased region" description="Acidic residues" evidence="1">
    <location>
        <begin position="9"/>
        <end position="20"/>
    </location>
</feature>
<evidence type="ECO:0000313" key="2">
    <source>
        <dbReference type="EMBL" id="OKH95262.1"/>
    </source>
</evidence>
<accession>A0A1Q4VBL9</accession>
<gene>
    <name evidence="2" type="ORF">AB852_11675</name>
</gene>
<dbReference type="AlphaFoldDB" id="A0A1Q4VBL9"/>